<keyword evidence="3" id="KW-1185">Reference proteome</keyword>
<dbReference type="EMBL" id="JEMT01030091">
    <property type="protein sequence ID" value="EXX50261.1"/>
    <property type="molecule type" value="Genomic_DNA"/>
</dbReference>
<evidence type="ECO:0000313" key="2">
    <source>
        <dbReference type="EMBL" id="EXX50261.1"/>
    </source>
</evidence>
<protein>
    <submittedName>
        <fullName evidence="2">Uncharacterized protein</fullName>
    </submittedName>
</protein>
<organism evidence="2 3">
    <name type="scientific">Rhizophagus irregularis (strain DAOM 197198w)</name>
    <name type="common">Glomus intraradices</name>
    <dbReference type="NCBI Taxonomy" id="1432141"/>
    <lineage>
        <taxon>Eukaryota</taxon>
        <taxon>Fungi</taxon>
        <taxon>Fungi incertae sedis</taxon>
        <taxon>Mucoromycota</taxon>
        <taxon>Glomeromycotina</taxon>
        <taxon>Glomeromycetes</taxon>
        <taxon>Glomerales</taxon>
        <taxon>Glomeraceae</taxon>
        <taxon>Rhizophagus</taxon>
    </lineage>
</organism>
<feature type="region of interest" description="Disordered" evidence="1">
    <location>
        <begin position="54"/>
        <end position="73"/>
    </location>
</feature>
<feature type="compositionally biased region" description="Polar residues" evidence="1">
    <location>
        <begin position="61"/>
        <end position="73"/>
    </location>
</feature>
<evidence type="ECO:0000256" key="1">
    <source>
        <dbReference type="SAM" id="MobiDB-lite"/>
    </source>
</evidence>
<gene>
    <name evidence="2" type="ORF">RirG_272520</name>
</gene>
<evidence type="ECO:0000313" key="3">
    <source>
        <dbReference type="Proteomes" id="UP000022910"/>
    </source>
</evidence>
<dbReference type="HOGENOM" id="CLU_2706198_0_0_1"/>
<sequence length="73" mass="9428">MMDEYYDHEEHDYDEYEYEEPHYDEMYYIQEYYDDYEDRELNYHNELYAKNAVKTRRQTRRTNPTVGYRNNNE</sequence>
<name>A0A015JT10_RHIIW</name>
<dbReference type="AlphaFoldDB" id="A0A015JT10"/>
<proteinExistence type="predicted"/>
<reference evidence="2 3" key="1">
    <citation type="submission" date="2014-02" db="EMBL/GenBank/DDBJ databases">
        <title>Single nucleus genome sequencing reveals high similarity among nuclei of an endomycorrhizal fungus.</title>
        <authorList>
            <person name="Lin K."/>
            <person name="Geurts R."/>
            <person name="Zhang Z."/>
            <person name="Limpens E."/>
            <person name="Saunders D.G."/>
            <person name="Mu D."/>
            <person name="Pang E."/>
            <person name="Cao H."/>
            <person name="Cha H."/>
            <person name="Lin T."/>
            <person name="Zhou Q."/>
            <person name="Shang Y."/>
            <person name="Li Y."/>
            <person name="Ivanov S."/>
            <person name="Sharma T."/>
            <person name="Velzen R.V."/>
            <person name="Ruijter N.D."/>
            <person name="Aanen D.K."/>
            <person name="Win J."/>
            <person name="Kamoun S."/>
            <person name="Bisseling T."/>
            <person name="Huang S."/>
        </authorList>
    </citation>
    <scope>NUCLEOTIDE SEQUENCE [LARGE SCALE GENOMIC DNA]</scope>
    <source>
        <strain evidence="3">DAOM197198w</strain>
    </source>
</reference>
<dbReference type="Proteomes" id="UP000022910">
    <property type="component" value="Unassembled WGS sequence"/>
</dbReference>
<accession>A0A015JT10</accession>
<comment type="caution">
    <text evidence="2">The sequence shown here is derived from an EMBL/GenBank/DDBJ whole genome shotgun (WGS) entry which is preliminary data.</text>
</comment>